<protein>
    <submittedName>
        <fullName evidence="2">Uncharacterized protein</fullName>
    </submittedName>
</protein>
<evidence type="ECO:0000256" key="1">
    <source>
        <dbReference type="SAM" id="MobiDB-lite"/>
    </source>
</evidence>
<sequence length="68" mass="7308">MSGVVFVLSPAAMLAAVCEPFGDYLRRGSDIRTSPRHRCSGWRASAARAQRRPGTRCKSTSLAGRSAL</sequence>
<feature type="region of interest" description="Disordered" evidence="1">
    <location>
        <begin position="42"/>
        <end position="68"/>
    </location>
</feature>
<comment type="caution">
    <text evidence="2">The sequence shown here is derived from an EMBL/GenBank/DDBJ whole genome shotgun (WGS) entry which is preliminary data.</text>
</comment>
<name>A0A562WPR7_9ACTN</name>
<dbReference type="EMBL" id="VLLP01000001">
    <property type="protein sequence ID" value="TWJ32330.1"/>
    <property type="molecule type" value="Genomic_DNA"/>
</dbReference>
<gene>
    <name evidence="2" type="ORF">JD81_05905</name>
</gene>
<evidence type="ECO:0000313" key="2">
    <source>
        <dbReference type="EMBL" id="TWJ32330.1"/>
    </source>
</evidence>
<proteinExistence type="predicted"/>
<reference evidence="2 3" key="1">
    <citation type="submission" date="2019-07" db="EMBL/GenBank/DDBJ databases">
        <title>R&amp;d 2014.</title>
        <authorList>
            <person name="Klenk H.-P."/>
        </authorList>
    </citation>
    <scope>NUCLEOTIDE SEQUENCE [LARGE SCALE GENOMIC DNA]</scope>
    <source>
        <strain evidence="2 3">DSM 43912</strain>
    </source>
</reference>
<dbReference type="Proteomes" id="UP000319728">
    <property type="component" value="Unassembled WGS sequence"/>
</dbReference>
<evidence type="ECO:0000313" key="3">
    <source>
        <dbReference type="Proteomes" id="UP000319728"/>
    </source>
</evidence>
<keyword evidence="3" id="KW-1185">Reference proteome</keyword>
<dbReference type="AlphaFoldDB" id="A0A562WPR7"/>
<feature type="compositionally biased region" description="Polar residues" evidence="1">
    <location>
        <begin position="57"/>
        <end position="68"/>
    </location>
</feature>
<organism evidence="2 3">
    <name type="scientific">Micromonospora sagamiensis</name>
    <dbReference type="NCBI Taxonomy" id="47875"/>
    <lineage>
        <taxon>Bacteria</taxon>
        <taxon>Bacillati</taxon>
        <taxon>Actinomycetota</taxon>
        <taxon>Actinomycetes</taxon>
        <taxon>Micromonosporales</taxon>
        <taxon>Micromonosporaceae</taxon>
        <taxon>Micromonospora</taxon>
    </lineage>
</organism>
<accession>A0A562WPR7</accession>